<dbReference type="InterPro" id="IPR043130">
    <property type="entry name" value="CDP-OH_PTrfase_TM_dom"/>
</dbReference>
<evidence type="ECO:0000313" key="11">
    <source>
        <dbReference type="Proteomes" id="UP000009082"/>
    </source>
</evidence>
<dbReference type="STRING" id="578460.C4V9X7"/>
<evidence type="ECO:0000256" key="3">
    <source>
        <dbReference type="ARBA" id="ARBA00022692"/>
    </source>
</evidence>
<dbReference type="Proteomes" id="UP000009082">
    <property type="component" value="Unassembled WGS sequence"/>
</dbReference>
<dbReference type="Gene3D" id="1.20.120.1760">
    <property type="match status" value="1"/>
</dbReference>
<accession>C4V9X7</accession>
<dbReference type="OMA" id="VTGVFFY"/>
<evidence type="ECO:0000313" key="10">
    <source>
        <dbReference type="EMBL" id="EEQ81975.1"/>
    </source>
</evidence>
<dbReference type="PANTHER" id="PTHR15362:SF13">
    <property type="entry name" value="SI:CH1073-145M9.1"/>
    <property type="match status" value="1"/>
</dbReference>
<dbReference type="InterPro" id="IPR000462">
    <property type="entry name" value="CDP-OH_P_trans"/>
</dbReference>
<feature type="transmembrane region" description="Helical" evidence="9">
    <location>
        <begin position="89"/>
        <end position="107"/>
    </location>
</feature>
<protein>
    <recommendedName>
        <fullName evidence="12">CDP-diacylglycerol--inositol 3-phosphatidyltransferase</fullName>
    </recommendedName>
</protein>
<evidence type="ECO:0000256" key="9">
    <source>
        <dbReference type="SAM" id="Phobius"/>
    </source>
</evidence>
<organism evidence="11">
    <name type="scientific">Vairimorpha ceranae (strain BRL01)</name>
    <name type="common">Microsporidian parasite</name>
    <name type="synonym">Nosema ceranae</name>
    <dbReference type="NCBI Taxonomy" id="578460"/>
    <lineage>
        <taxon>Eukaryota</taxon>
        <taxon>Fungi</taxon>
        <taxon>Fungi incertae sedis</taxon>
        <taxon>Microsporidia</taxon>
        <taxon>Nosematidae</taxon>
        <taxon>Vairimorpha</taxon>
    </lineage>
</organism>
<dbReference type="Pfam" id="PF01066">
    <property type="entry name" value="CDP-OH_P_transf"/>
    <property type="match status" value="1"/>
</dbReference>
<feature type="transmembrane region" description="Helical" evidence="9">
    <location>
        <begin position="158"/>
        <end position="179"/>
    </location>
</feature>
<gene>
    <name evidence="10" type="ORF">NCER_101400</name>
</gene>
<dbReference type="HOGENOM" id="CLU_067602_2_0_1"/>
<dbReference type="VEuPathDB" id="MicrosporidiaDB:NCER_101400"/>
<evidence type="ECO:0000256" key="4">
    <source>
        <dbReference type="ARBA" id="ARBA00022989"/>
    </source>
</evidence>
<dbReference type="KEGG" id="nce:NCER_101400"/>
<dbReference type="PANTHER" id="PTHR15362">
    <property type="entry name" value="PHOSPHATIDYLINOSITOL SYNTHASE"/>
    <property type="match status" value="1"/>
</dbReference>
<keyword evidence="5" id="KW-0443">Lipid metabolism</keyword>
<dbReference type="EMBL" id="ACOL01000144">
    <property type="protein sequence ID" value="EEQ81975.1"/>
    <property type="molecule type" value="Genomic_DNA"/>
</dbReference>
<keyword evidence="4 9" id="KW-1133">Transmembrane helix</keyword>
<keyword evidence="7" id="KW-1208">Phospholipid metabolism</keyword>
<dbReference type="InParanoid" id="C4V9X7"/>
<keyword evidence="6 9" id="KW-0472">Membrane</keyword>
<evidence type="ECO:0000256" key="6">
    <source>
        <dbReference type="ARBA" id="ARBA00023136"/>
    </source>
</evidence>
<evidence type="ECO:0000256" key="5">
    <source>
        <dbReference type="ARBA" id="ARBA00023098"/>
    </source>
</evidence>
<proteinExistence type="inferred from homology"/>
<dbReference type="GO" id="GO:0008654">
    <property type="term" value="P:phospholipid biosynthetic process"/>
    <property type="evidence" value="ECO:0007669"/>
    <property type="project" value="InterPro"/>
</dbReference>
<dbReference type="GO" id="GO:0016780">
    <property type="term" value="F:phosphotransferase activity, for other substituted phosphate groups"/>
    <property type="evidence" value="ECO:0007669"/>
    <property type="project" value="InterPro"/>
</dbReference>
<comment type="similarity">
    <text evidence="8">Belongs to the CDP-alcohol phosphatidyltransferase class-I family.</text>
</comment>
<dbReference type="OrthoDB" id="10251079at2759"/>
<dbReference type="FunCoup" id="C4V9X7">
    <property type="interactions" value="124"/>
</dbReference>
<name>C4V9X7_VAIC1</name>
<dbReference type="InterPro" id="IPR048254">
    <property type="entry name" value="CDP_ALCOHOL_P_TRANSF_CS"/>
</dbReference>
<feature type="transmembrane region" description="Helical" evidence="9">
    <location>
        <begin position="6"/>
        <end position="26"/>
    </location>
</feature>
<comment type="subcellular location">
    <subcellularLocation>
        <location evidence="1">Membrane</location>
        <topology evidence="1">Multi-pass membrane protein</topology>
    </subcellularLocation>
</comment>
<evidence type="ECO:0000256" key="2">
    <source>
        <dbReference type="ARBA" id="ARBA00022679"/>
    </source>
</evidence>
<evidence type="ECO:0000256" key="8">
    <source>
        <dbReference type="RuleBase" id="RU003750"/>
    </source>
</evidence>
<evidence type="ECO:0000256" key="1">
    <source>
        <dbReference type="ARBA" id="ARBA00004141"/>
    </source>
</evidence>
<keyword evidence="3 9" id="KW-0812">Transmembrane</keyword>
<dbReference type="AlphaFoldDB" id="C4V9X7"/>
<feature type="transmembrane region" description="Helical" evidence="9">
    <location>
        <begin position="127"/>
        <end position="146"/>
    </location>
</feature>
<sequence length="189" mass="22336">MNVSVLLNIPNLVGYIRLLLLVIGIFQDTKLFLRLYAISSSLDFLDGYLARMFNQESVLGACLDMFTDRISTVIISLRIMKEKKQMQKFISLYVLIDLFSHFTHFYISSLDNVHHKNANNIILKVYYYKPFLCLICFFSECFFIHTLSEYKFGIIYRFTYYCTVMKMIFHIVQLIDALLKLSDYKEKAM</sequence>
<dbReference type="GO" id="GO:0016020">
    <property type="term" value="C:membrane"/>
    <property type="evidence" value="ECO:0007669"/>
    <property type="project" value="UniProtKB-SubCell"/>
</dbReference>
<evidence type="ECO:0008006" key="12">
    <source>
        <dbReference type="Google" id="ProtNLM"/>
    </source>
</evidence>
<dbReference type="PROSITE" id="PS00379">
    <property type="entry name" value="CDP_ALCOHOL_P_TRANSF"/>
    <property type="match status" value="1"/>
</dbReference>
<reference evidence="11" key="1">
    <citation type="journal article" date="2009" name="PLoS Pathog.">
        <title>Genomic analyses of the microsporidian Nosema ceranae, an emergent pathogen of honey bees.</title>
        <authorList>
            <person name="Cornman R.S."/>
            <person name="Chen Y.P."/>
            <person name="Schatz M.C."/>
            <person name="Street C."/>
            <person name="Zhao Y."/>
            <person name="Desany B."/>
            <person name="Egholm M."/>
            <person name="Hutchison S."/>
            <person name="Pettis J.S."/>
            <person name="Lipkin W.I."/>
            <person name="Evans J.D."/>
        </authorList>
    </citation>
    <scope>NUCLEOTIDE SEQUENCE [LARGE SCALE GENOMIC DNA]</scope>
    <source>
        <strain evidence="11">BRL01</strain>
    </source>
</reference>
<evidence type="ECO:0000256" key="7">
    <source>
        <dbReference type="ARBA" id="ARBA00023264"/>
    </source>
</evidence>
<keyword evidence="2 8" id="KW-0808">Transferase</keyword>